<protein>
    <recommendedName>
        <fullName evidence="5">Bifunctional ligase/repressor BirA</fullName>
    </recommendedName>
    <alternativeName>
        <fullName evidence="5">Biotin--[acetyl-CoA-carboxylase] ligase</fullName>
        <ecNumber evidence="5">6.3.4.15</ecNumber>
    </alternativeName>
    <alternativeName>
        <fullName evidence="5">Biotin--protein ligase</fullName>
    </alternativeName>
    <alternativeName>
        <fullName evidence="5">Biotin-[acetyl-CoA carboxylase] synthetase</fullName>
    </alternativeName>
</protein>
<accession>A0ABS4KMZ7</accession>
<comment type="catalytic activity">
    <reaction evidence="5">
        <text>biotin + L-lysyl-[protein] + ATP = N(6)-biotinyl-L-lysyl-[protein] + AMP + diphosphate + H(+)</text>
        <dbReference type="Rhea" id="RHEA:11756"/>
        <dbReference type="Rhea" id="RHEA-COMP:9752"/>
        <dbReference type="Rhea" id="RHEA-COMP:10505"/>
        <dbReference type="ChEBI" id="CHEBI:15378"/>
        <dbReference type="ChEBI" id="CHEBI:29969"/>
        <dbReference type="ChEBI" id="CHEBI:30616"/>
        <dbReference type="ChEBI" id="CHEBI:33019"/>
        <dbReference type="ChEBI" id="CHEBI:57586"/>
        <dbReference type="ChEBI" id="CHEBI:83144"/>
        <dbReference type="ChEBI" id="CHEBI:456215"/>
        <dbReference type="EC" id="6.3.4.15"/>
    </reaction>
</comment>
<dbReference type="RefSeq" id="WP_209700375.1">
    <property type="nucleotide sequence ID" value="NZ_JAGGLM010000001.1"/>
</dbReference>
<comment type="similarity">
    <text evidence="5">Belongs to the biotin--protein ligase family.</text>
</comment>
<name>A0ABS4KMZ7_9CLOT</name>
<keyword evidence="4 5" id="KW-0092">Biotin</keyword>
<keyword evidence="1 5" id="KW-0436">Ligase</keyword>
<keyword evidence="5" id="KW-0678">Repressor</keyword>
<dbReference type="SUPFAM" id="SSF55681">
    <property type="entry name" value="Class II aaRS and biotin synthetases"/>
    <property type="match status" value="1"/>
</dbReference>
<evidence type="ECO:0000256" key="1">
    <source>
        <dbReference type="ARBA" id="ARBA00022598"/>
    </source>
</evidence>
<dbReference type="Pfam" id="PF03099">
    <property type="entry name" value="BPL_LplA_LipB"/>
    <property type="match status" value="1"/>
</dbReference>
<sequence>MKEAILNLLKKNNDDFLSGQIISEKLNVSRTSIWKHINILKKDGYIIDSSSKKGYKLISSPDILTYEEIKDHLHTKYIGKNFLHFDTIDSTNTEAKRLADNGEPCGTVIVSEEQNTGHGRLGRAWISPKYKGIWVSIILRPEVNPIKVPKITQVGAASMINALKSLKIDAQVKWPNDIIINHKKICGILTEMSAELNRVHYVVMGIGINANLDKEDFSEDVFKKATSLKIETGSKIDRKLLIANFLNEFEELYSEFSTNSTVKKSIDICKKNSAIIGRDIKIISDGVETYARAIDISEEGQLVVKYQDGSIKNLISSEISVRGLNEYI</sequence>
<keyword evidence="5" id="KW-0804">Transcription</keyword>
<comment type="function">
    <text evidence="5">Acts both as a biotin--[acetyl-CoA-carboxylase] ligase and a repressor.</text>
</comment>
<feature type="DNA-binding region" description="H-T-H motif" evidence="5">
    <location>
        <begin position="19"/>
        <end position="38"/>
    </location>
</feature>
<keyword evidence="3 5" id="KW-0067">ATP-binding</keyword>
<keyword evidence="5" id="KW-0238">DNA-binding</keyword>
<evidence type="ECO:0000256" key="4">
    <source>
        <dbReference type="ARBA" id="ARBA00023267"/>
    </source>
</evidence>
<dbReference type="Proteomes" id="UP001519307">
    <property type="component" value="Unassembled WGS sequence"/>
</dbReference>
<evidence type="ECO:0000259" key="6">
    <source>
        <dbReference type="PROSITE" id="PS51733"/>
    </source>
</evidence>
<dbReference type="EMBL" id="JAGGLM010000001">
    <property type="protein sequence ID" value="MBP2031408.1"/>
    <property type="molecule type" value="Genomic_DNA"/>
</dbReference>
<dbReference type="SUPFAM" id="SSF46785">
    <property type="entry name" value="Winged helix' DNA-binding domain"/>
    <property type="match status" value="1"/>
</dbReference>
<feature type="binding site" evidence="5">
    <location>
        <position position="114"/>
    </location>
    <ligand>
        <name>biotin</name>
        <dbReference type="ChEBI" id="CHEBI:57586"/>
    </ligand>
</feature>
<dbReference type="InterPro" id="IPR030855">
    <property type="entry name" value="Bifunct_BirA"/>
</dbReference>
<dbReference type="NCBIfam" id="TIGR00121">
    <property type="entry name" value="birA_ligase"/>
    <property type="match status" value="1"/>
</dbReference>
<organism evidence="7 8">
    <name type="scientific">Clostridium algifaecis</name>
    <dbReference type="NCBI Taxonomy" id="1472040"/>
    <lineage>
        <taxon>Bacteria</taxon>
        <taxon>Bacillati</taxon>
        <taxon>Bacillota</taxon>
        <taxon>Clostridia</taxon>
        <taxon>Eubacteriales</taxon>
        <taxon>Clostridiaceae</taxon>
        <taxon>Clostridium</taxon>
    </lineage>
</organism>
<dbReference type="CDD" id="cd16442">
    <property type="entry name" value="BPL"/>
    <property type="match status" value="1"/>
</dbReference>
<dbReference type="InterPro" id="IPR013196">
    <property type="entry name" value="HTH_11"/>
</dbReference>
<dbReference type="PANTHER" id="PTHR12835:SF5">
    <property type="entry name" value="BIOTIN--PROTEIN LIGASE"/>
    <property type="match status" value="1"/>
</dbReference>
<evidence type="ECO:0000313" key="7">
    <source>
        <dbReference type="EMBL" id="MBP2031408.1"/>
    </source>
</evidence>
<dbReference type="Gene3D" id="2.30.30.100">
    <property type="match status" value="1"/>
</dbReference>
<evidence type="ECO:0000256" key="5">
    <source>
        <dbReference type="HAMAP-Rule" id="MF_00978"/>
    </source>
</evidence>
<keyword evidence="2 5" id="KW-0547">Nucleotide-binding</keyword>
<dbReference type="HAMAP" id="MF_00978">
    <property type="entry name" value="Bifunct_BirA"/>
    <property type="match status" value="1"/>
</dbReference>
<dbReference type="InterPro" id="IPR003142">
    <property type="entry name" value="BPL_C"/>
</dbReference>
<keyword evidence="5" id="KW-0805">Transcription regulation</keyword>
<dbReference type="CDD" id="cd00090">
    <property type="entry name" value="HTH_ARSR"/>
    <property type="match status" value="1"/>
</dbReference>
<dbReference type="PANTHER" id="PTHR12835">
    <property type="entry name" value="BIOTIN PROTEIN LIGASE"/>
    <property type="match status" value="1"/>
</dbReference>
<gene>
    <name evidence="5" type="primary">birA</name>
    <name evidence="7" type="ORF">J2Z42_000073</name>
</gene>
<dbReference type="EC" id="6.3.4.15" evidence="5"/>
<dbReference type="InterPro" id="IPR004408">
    <property type="entry name" value="Biotin_CoA_COase_ligase"/>
</dbReference>
<proteinExistence type="inferred from homology"/>
<dbReference type="Pfam" id="PF08279">
    <property type="entry name" value="HTH_11"/>
    <property type="match status" value="1"/>
</dbReference>
<evidence type="ECO:0000313" key="8">
    <source>
        <dbReference type="Proteomes" id="UP001519307"/>
    </source>
</evidence>
<comment type="caution">
    <text evidence="5">Lacks conserved residue(s) required for the propagation of feature annotation.</text>
</comment>
<dbReference type="Gene3D" id="1.10.10.10">
    <property type="entry name" value="Winged helix-like DNA-binding domain superfamily/Winged helix DNA-binding domain"/>
    <property type="match status" value="1"/>
</dbReference>
<dbReference type="InterPro" id="IPR036390">
    <property type="entry name" value="WH_DNA-bd_sf"/>
</dbReference>
<keyword evidence="8" id="KW-1185">Reference proteome</keyword>
<dbReference type="InterPro" id="IPR011991">
    <property type="entry name" value="ArsR-like_HTH"/>
</dbReference>
<comment type="caution">
    <text evidence="7">The sequence shown here is derived from an EMBL/GenBank/DDBJ whole genome shotgun (WGS) entry which is preliminary data.</text>
</comment>
<dbReference type="SUPFAM" id="SSF50037">
    <property type="entry name" value="C-terminal domain of transcriptional repressors"/>
    <property type="match status" value="1"/>
</dbReference>
<dbReference type="Gene3D" id="3.30.930.10">
    <property type="entry name" value="Bira Bifunctional Protein, Domain 2"/>
    <property type="match status" value="1"/>
</dbReference>
<dbReference type="InterPro" id="IPR045864">
    <property type="entry name" value="aa-tRNA-synth_II/BPL/LPL"/>
</dbReference>
<evidence type="ECO:0000256" key="3">
    <source>
        <dbReference type="ARBA" id="ARBA00022840"/>
    </source>
</evidence>
<feature type="domain" description="BPL/LPL catalytic" evidence="6">
    <location>
        <begin position="67"/>
        <end position="257"/>
    </location>
</feature>
<feature type="binding site" evidence="5">
    <location>
        <position position="184"/>
    </location>
    <ligand>
        <name>biotin</name>
        <dbReference type="ChEBI" id="CHEBI:57586"/>
    </ligand>
</feature>
<evidence type="ECO:0000256" key="2">
    <source>
        <dbReference type="ARBA" id="ARBA00022741"/>
    </source>
</evidence>
<dbReference type="PROSITE" id="PS51733">
    <property type="entry name" value="BPL_LPL_CATALYTIC"/>
    <property type="match status" value="1"/>
</dbReference>
<dbReference type="GO" id="GO:0004077">
    <property type="term" value="F:biotin--[biotin carboxyl-carrier protein] ligase activity"/>
    <property type="evidence" value="ECO:0007669"/>
    <property type="project" value="UniProtKB-EC"/>
</dbReference>
<dbReference type="InterPro" id="IPR004143">
    <property type="entry name" value="BPL_LPL_catalytic"/>
</dbReference>
<dbReference type="Pfam" id="PF02237">
    <property type="entry name" value="BPL_C"/>
    <property type="match status" value="1"/>
</dbReference>
<reference evidence="7 8" key="1">
    <citation type="submission" date="2021-03" db="EMBL/GenBank/DDBJ databases">
        <title>Genomic Encyclopedia of Type Strains, Phase IV (KMG-IV): sequencing the most valuable type-strain genomes for metagenomic binning, comparative biology and taxonomic classification.</title>
        <authorList>
            <person name="Goeker M."/>
        </authorList>
    </citation>
    <scope>NUCLEOTIDE SEQUENCE [LARGE SCALE GENOMIC DNA]</scope>
    <source>
        <strain evidence="7 8">DSM 28783</strain>
    </source>
</reference>
<dbReference type="InterPro" id="IPR036388">
    <property type="entry name" value="WH-like_DNA-bd_sf"/>
</dbReference>
<dbReference type="InterPro" id="IPR008988">
    <property type="entry name" value="Transcriptional_repressor_C"/>
</dbReference>
<feature type="binding site" evidence="5">
    <location>
        <begin position="90"/>
        <end position="92"/>
    </location>
    <ligand>
        <name>biotin</name>
        <dbReference type="ChEBI" id="CHEBI:57586"/>
    </ligand>
</feature>